<gene>
    <name evidence="1" type="ORF">M0R89_01650</name>
</gene>
<reference evidence="1 2" key="1">
    <citation type="submission" date="2022-04" db="EMBL/GenBank/DDBJ databases">
        <title>Diverse halophilic archaea isolated from saline environments.</title>
        <authorList>
            <person name="Cui H.-L."/>
        </authorList>
    </citation>
    <scope>NUCLEOTIDE SEQUENCE [LARGE SCALE GENOMIC DNA]</scope>
    <source>
        <strain evidence="1 2">XZYJT49</strain>
    </source>
</reference>
<accession>A0A8U0HV47</accession>
<dbReference type="SUPFAM" id="SSF46785">
    <property type="entry name" value="Winged helix' DNA-binding domain"/>
    <property type="match status" value="1"/>
</dbReference>
<protein>
    <submittedName>
        <fullName evidence="1">Winged helix-turn-helix domain-containing protein</fullName>
    </submittedName>
</protein>
<dbReference type="InterPro" id="IPR036388">
    <property type="entry name" value="WH-like_DNA-bd_sf"/>
</dbReference>
<evidence type="ECO:0000313" key="1">
    <source>
        <dbReference type="EMBL" id="UPV74787.1"/>
    </source>
</evidence>
<dbReference type="InterPro" id="IPR036390">
    <property type="entry name" value="WH_DNA-bd_sf"/>
</dbReference>
<dbReference type="Pfam" id="PF12840">
    <property type="entry name" value="HTH_20"/>
    <property type="match status" value="1"/>
</dbReference>
<proteinExistence type="predicted"/>
<sequence length="114" mass="12788">MSEDCDVEDIAALLEDETVRDILTATSIEPMSANALSERCGASEPTIYRRLEDLRACDLVEERTKLDPTAGHHHKVYSPRLERVTVELNEGSLALSVKRREDVADRFTDLVEGM</sequence>
<dbReference type="EMBL" id="CP096659">
    <property type="protein sequence ID" value="UPV74787.1"/>
    <property type="molecule type" value="Genomic_DNA"/>
</dbReference>
<dbReference type="RefSeq" id="WP_248650830.1">
    <property type="nucleotide sequence ID" value="NZ_CP096659.1"/>
</dbReference>
<dbReference type="Gene3D" id="1.10.10.10">
    <property type="entry name" value="Winged helix-like DNA-binding domain superfamily/Winged helix DNA-binding domain"/>
    <property type="match status" value="1"/>
</dbReference>
<dbReference type="AlphaFoldDB" id="A0A8U0HV47"/>
<name>A0A8U0HV47_9EURY</name>
<dbReference type="InterPro" id="IPR011991">
    <property type="entry name" value="ArsR-like_HTH"/>
</dbReference>
<dbReference type="KEGG" id="halx:M0R89_01650"/>
<dbReference type="GeneID" id="72183863"/>
<dbReference type="CDD" id="cd00090">
    <property type="entry name" value="HTH_ARSR"/>
    <property type="match status" value="1"/>
</dbReference>
<keyword evidence="2" id="KW-1185">Reference proteome</keyword>
<evidence type="ECO:0000313" key="2">
    <source>
        <dbReference type="Proteomes" id="UP000830729"/>
    </source>
</evidence>
<organism evidence="1 2">
    <name type="scientific">Halorussus limi</name>
    <dbReference type="NCBI Taxonomy" id="2938695"/>
    <lineage>
        <taxon>Archaea</taxon>
        <taxon>Methanobacteriati</taxon>
        <taxon>Methanobacteriota</taxon>
        <taxon>Stenosarchaea group</taxon>
        <taxon>Halobacteria</taxon>
        <taxon>Halobacteriales</taxon>
        <taxon>Haladaptataceae</taxon>
        <taxon>Halorussus</taxon>
    </lineage>
</organism>
<dbReference type="Proteomes" id="UP000830729">
    <property type="component" value="Chromosome"/>
</dbReference>